<keyword evidence="3" id="KW-1003">Cell membrane</keyword>
<evidence type="ECO:0000256" key="6">
    <source>
        <dbReference type="ARBA" id="ARBA00023136"/>
    </source>
</evidence>
<feature type="domain" description="Glycine transporter" evidence="8">
    <location>
        <begin position="9"/>
        <end position="82"/>
    </location>
</feature>
<evidence type="ECO:0000313" key="10">
    <source>
        <dbReference type="Proteomes" id="UP000481339"/>
    </source>
</evidence>
<keyword evidence="4 7" id="KW-0812">Transmembrane</keyword>
<keyword evidence="6 7" id="KW-0472">Membrane</keyword>
<gene>
    <name evidence="9" type="ORF">F8O02_04900</name>
</gene>
<comment type="similarity">
    <text evidence="2">Belongs to the UPF0126 family.</text>
</comment>
<evidence type="ECO:0000256" key="5">
    <source>
        <dbReference type="ARBA" id="ARBA00022989"/>
    </source>
</evidence>
<name>A0A7C8FIN0_9MICO</name>
<dbReference type="PANTHER" id="PTHR30506:SF3">
    <property type="entry name" value="UPF0126 INNER MEMBRANE PROTEIN YADS-RELATED"/>
    <property type="match status" value="1"/>
</dbReference>
<accession>A0A7C8FIN0</accession>
<keyword evidence="10" id="KW-1185">Reference proteome</keyword>
<reference evidence="9 10" key="1">
    <citation type="submission" date="2019-09" db="EMBL/GenBank/DDBJ databases">
        <title>Phylogeny of genus Pseudoclavibacter and closely related genus.</title>
        <authorList>
            <person name="Li Y."/>
        </authorList>
    </citation>
    <scope>NUCLEOTIDE SEQUENCE [LARGE SCALE GENOMIC DNA]</scope>
    <source>
        <strain evidence="9 10">JCM 16921</strain>
    </source>
</reference>
<comment type="subcellular location">
    <subcellularLocation>
        <location evidence="1">Cell membrane</location>
        <topology evidence="1">Multi-pass membrane protein</topology>
    </subcellularLocation>
</comment>
<keyword evidence="5 7" id="KW-1133">Transmembrane helix</keyword>
<feature type="transmembrane region" description="Helical" evidence="7">
    <location>
        <begin position="6"/>
        <end position="26"/>
    </location>
</feature>
<feature type="transmembrane region" description="Helical" evidence="7">
    <location>
        <begin position="180"/>
        <end position="198"/>
    </location>
</feature>
<feature type="transmembrane region" description="Helical" evidence="7">
    <location>
        <begin position="148"/>
        <end position="168"/>
    </location>
</feature>
<dbReference type="PANTHER" id="PTHR30506">
    <property type="entry name" value="INNER MEMBRANE PROTEIN"/>
    <property type="match status" value="1"/>
</dbReference>
<evidence type="ECO:0000256" key="4">
    <source>
        <dbReference type="ARBA" id="ARBA00022692"/>
    </source>
</evidence>
<comment type="caution">
    <text evidence="9">The sequence shown here is derived from an EMBL/GenBank/DDBJ whole genome shotgun (WGS) entry which is preliminary data.</text>
</comment>
<dbReference type="AlphaFoldDB" id="A0A7C8FIN0"/>
<dbReference type="Pfam" id="PF03458">
    <property type="entry name" value="Gly_transporter"/>
    <property type="match status" value="2"/>
</dbReference>
<feature type="domain" description="Glycine transporter" evidence="8">
    <location>
        <begin position="95"/>
        <end position="169"/>
    </location>
</feature>
<evidence type="ECO:0000256" key="7">
    <source>
        <dbReference type="SAM" id="Phobius"/>
    </source>
</evidence>
<evidence type="ECO:0000256" key="3">
    <source>
        <dbReference type="ARBA" id="ARBA00022475"/>
    </source>
</evidence>
<evidence type="ECO:0000259" key="8">
    <source>
        <dbReference type="Pfam" id="PF03458"/>
    </source>
</evidence>
<dbReference type="GO" id="GO:0005886">
    <property type="term" value="C:plasma membrane"/>
    <property type="evidence" value="ECO:0007669"/>
    <property type="project" value="UniProtKB-SubCell"/>
</dbReference>
<dbReference type="Proteomes" id="UP000481339">
    <property type="component" value="Unassembled WGS sequence"/>
</dbReference>
<evidence type="ECO:0000313" key="9">
    <source>
        <dbReference type="EMBL" id="KAB1632352.1"/>
    </source>
</evidence>
<evidence type="ECO:0000256" key="1">
    <source>
        <dbReference type="ARBA" id="ARBA00004651"/>
    </source>
</evidence>
<feature type="transmembrane region" description="Helical" evidence="7">
    <location>
        <begin position="33"/>
        <end position="55"/>
    </location>
</feature>
<dbReference type="OrthoDB" id="9791874at2"/>
<feature type="transmembrane region" description="Helical" evidence="7">
    <location>
        <begin position="67"/>
        <end position="86"/>
    </location>
</feature>
<feature type="transmembrane region" description="Helical" evidence="7">
    <location>
        <begin position="98"/>
        <end position="114"/>
    </location>
</feature>
<evidence type="ECO:0000256" key="2">
    <source>
        <dbReference type="ARBA" id="ARBA00008193"/>
    </source>
</evidence>
<organism evidence="9 10">
    <name type="scientific">Pseudoclavibacter caeni</name>
    <dbReference type="NCBI Taxonomy" id="908846"/>
    <lineage>
        <taxon>Bacteria</taxon>
        <taxon>Bacillati</taxon>
        <taxon>Actinomycetota</taxon>
        <taxon>Actinomycetes</taxon>
        <taxon>Micrococcales</taxon>
        <taxon>Microbacteriaceae</taxon>
        <taxon>Pseudoclavibacter</taxon>
    </lineage>
</organism>
<protein>
    <submittedName>
        <fullName evidence="9">Trimeric intracellular cation channel family protein</fullName>
    </submittedName>
</protein>
<proteinExistence type="inferred from homology"/>
<dbReference type="EMBL" id="WBKA01000003">
    <property type="protein sequence ID" value="KAB1632352.1"/>
    <property type="molecule type" value="Genomic_DNA"/>
</dbReference>
<dbReference type="InterPro" id="IPR005115">
    <property type="entry name" value="Gly_transporter"/>
</dbReference>
<sequence length="217" mass="22831">MDADAIIRIVYLVGISSFAVSGVLAAARVELDFFGALLVGLLCAVGGGTLRETLLGNTPVYWMHDQVILPTVLTVATTAFVIVRFVAIPRWLLEMTDIAGLAIVSVIGAKAAIAADATPLAVWIVAVLTGVTGEIIRDLLVAQSPPVLLVREIYAAASFVGAVVYWALHVTGAGDLTATAVAVLTIAVIRVVAIWRGWSLPKARLRVQPHTSIADEL</sequence>
<dbReference type="RefSeq" id="WP_158036130.1">
    <property type="nucleotide sequence ID" value="NZ_BAAAZV010000017.1"/>
</dbReference>